<dbReference type="Proteomes" id="UP000298337">
    <property type="component" value="Unassembled WGS sequence"/>
</dbReference>
<comment type="caution">
    <text evidence="3">The sequence shown here is derived from an EMBL/GenBank/DDBJ whole genome shotgun (WGS) entry which is preliminary data.</text>
</comment>
<name>A0A4Z0P8P7_9BACT</name>
<keyword evidence="4" id="KW-1185">Reference proteome</keyword>
<reference evidence="3 4" key="1">
    <citation type="submission" date="2019-04" db="EMBL/GenBank/DDBJ databases">
        <authorList>
            <person name="Feng G."/>
            <person name="Zhang J."/>
            <person name="Zhu H."/>
        </authorList>
    </citation>
    <scope>NUCLEOTIDE SEQUENCE [LARGE SCALE GENOMIC DNA]</scope>
    <source>
        <strain evidence="3 4">92R-1</strain>
    </source>
</reference>
<organism evidence="3 4">
    <name type="scientific">Hymenobacter fodinae</name>
    <dbReference type="NCBI Taxonomy" id="2510796"/>
    <lineage>
        <taxon>Bacteria</taxon>
        <taxon>Pseudomonadati</taxon>
        <taxon>Bacteroidota</taxon>
        <taxon>Cytophagia</taxon>
        <taxon>Cytophagales</taxon>
        <taxon>Hymenobacteraceae</taxon>
        <taxon>Hymenobacter</taxon>
    </lineage>
</organism>
<feature type="transmembrane region" description="Helical" evidence="2">
    <location>
        <begin position="124"/>
        <end position="146"/>
    </location>
</feature>
<dbReference type="AlphaFoldDB" id="A0A4Z0P8P7"/>
<feature type="region of interest" description="Disordered" evidence="1">
    <location>
        <begin position="253"/>
        <end position="273"/>
    </location>
</feature>
<protein>
    <submittedName>
        <fullName evidence="3">Uncharacterized protein</fullName>
    </submittedName>
</protein>
<accession>A0A4Z0P8P7</accession>
<sequence>MSNWSELNSINRALEAAPIIPLACAWVRRHHIPYAFRPIYYFVGLKFLIYALNTFSRVAFRNDVYLYHLSTVVLVVLLAQAYRRLLPERFRRFILLGMWFFGVVAVLDAAWLDGLFTDVNSYSQAAGCALLILLAILHVSHLTSFLHEEALEEQPAFFLSLAVLAYCSCSVVSYVAINIIYNMNLDVPTEIRLDTIISSPETLLMAVQMGLLAWLFCFFPLNAAPTRALPAWLHYSRWRPRPFRLLGQSLGQTLPEPKRRKESASTPSAEPSC</sequence>
<gene>
    <name evidence="3" type="ORF">EU556_11405</name>
</gene>
<evidence type="ECO:0000256" key="1">
    <source>
        <dbReference type="SAM" id="MobiDB-lite"/>
    </source>
</evidence>
<dbReference type="RefSeq" id="WP_135434230.1">
    <property type="nucleotide sequence ID" value="NZ_SRLA01000002.1"/>
</dbReference>
<keyword evidence="2" id="KW-0472">Membrane</keyword>
<keyword evidence="2" id="KW-0812">Transmembrane</keyword>
<feature type="transmembrane region" description="Helical" evidence="2">
    <location>
        <begin position="203"/>
        <end position="221"/>
    </location>
</feature>
<dbReference type="OrthoDB" id="876153at2"/>
<feature type="transmembrane region" description="Helical" evidence="2">
    <location>
        <begin position="39"/>
        <end position="59"/>
    </location>
</feature>
<feature type="transmembrane region" description="Helical" evidence="2">
    <location>
        <begin position="65"/>
        <end position="82"/>
    </location>
</feature>
<evidence type="ECO:0000256" key="2">
    <source>
        <dbReference type="SAM" id="Phobius"/>
    </source>
</evidence>
<evidence type="ECO:0000313" key="3">
    <source>
        <dbReference type="EMBL" id="TGE08318.1"/>
    </source>
</evidence>
<evidence type="ECO:0000313" key="4">
    <source>
        <dbReference type="Proteomes" id="UP000298337"/>
    </source>
</evidence>
<feature type="transmembrane region" description="Helical" evidence="2">
    <location>
        <begin position="94"/>
        <end position="112"/>
    </location>
</feature>
<feature type="compositionally biased region" description="Polar residues" evidence="1">
    <location>
        <begin position="264"/>
        <end position="273"/>
    </location>
</feature>
<proteinExistence type="predicted"/>
<dbReference type="EMBL" id="SRLA01000002">
    <property type="protein sequence ID" value="TGE08318.1"/>
    <property type="molecule type" value="Genomic_DNA"/>
</dbReference>
<feature type="transmembrane region" description="Helical" evidence="2">
    <location>
        <begin position="158"/>
        <end position="183"/>
    </location>
</feature>
<keyword evidence="2" id="KW-1133">Transmembrane helix</keyword>